<dbReference type="RefSeq" id="WP_095901878.1">
    <property type="nucleotide sequence ID" value="NZ_CAURAC010000011.1"/>
</dbReference>
<feature type="transmembrane region" description="Helical" evidence="1">
    <location>
        <begin position="7"/>
        <end position="33"/>
    </location>
</feature>
<organism evidence="2 3">
    <name type="scientific">Capnocytophaga sputigena</name>
    <dbReference type="NCBI Taxonomy" id="1019"/>
    <lineage>
        <taxon>Bacteria</taxon>
        <taxon>Pseudomonadati</taxon>
        <taxon>Bacteroidota</taxon>
        <taxon>Flavobacteriia</taxon>
        <taxon>Flavobacteriales</taxon>
        <taxon>Flavobacteriaceae</taxon>
        <taxon>Capnocytophaga</taxon>
    </lineage>
</organism>
<evidence type="ECO:0000313" key="3">
    <source>
        <dbReference type="Proteomes" id="UP000217334"/>
    </source>
</evidence>
<reference evidence="3" key="1">
    <citation type="submission" date="2017-06" db="EMBL/GenBank/DDBJ databases">
        <title>Capnocytophaga spp. assemblies.</title>
        <authorList>
            <person name="Gulvik C.A."/>
        </authorList>
    </citation>
    <scope>NUCLEOTIDE SEQUENCE [LARGE SCALE GENOMIC DNA]</scope>
    <source>
        <strain evidence="3">H4486</strain>
    </source>
</reference>
<evidence type="ECO:0000313" key="2">
    <source>
        <dbReference type="EMBL" id="ATA80062.1"/>
    </source>
</evidence>
<name>A0A250F4I9_CAPSP</name>
<dbReference type="AlphaFoldDB" id="A0A250F4I9"/>
<proteinExistence type="predicted"/>
<evidence type="ECO:0000256" key="1">
    <source>
        <dbReference type="SAM" id="Phobius"/>
    </source>
</evidence>
<dbReference type="Proteomes" id="UP000217334">
    <property type="component" value="Chromosome"/>
</dbReference>
<accession>A0A250F4I9</accession>
<evidence type="ECO:0008006" key="4">
    <source>
        <dbReference type="Google" id="ProtNLM"/>
    </source>
</evidence>
<protein>
    <recommendedName>
        <fullName evidence="4">DUF3592 domain-containing protein</fullName>
    </recommendedName>
</protein>
<keyword evidence="1" id="KW-1133">Transmembrane helix</keyword>
<keyword evidence="1" id="KW-0472">Membrane</keyword>
<dbReference type="EMBL" id="CP022383">
    <property type="protein sequence ID" value="ATA80062.1"/>
    <property type="molecule type" value="Genomic_DNA"/>
</dbReference>
<gene>
    <name evidence="2" type="ORF">CGC59_10385</name>
</gene>
<sequence length="166" mass="19949">MKKKILTYIYIFSYAALLAMIIGGLILMIISFVQHRDMIFNPDTYTKRFVTLDSVIYSTTKRGPHYPQRAYSNQVNKGKTIIEIVNIEKGTFYNYVQKENDKNYIYIWYKPNQEYAYLAKKEETIFPVEEYLRDHRNLIIAFLATIILNRALHRYLFKRWWSLPPK</sequence>
<keyword evidence="1" id="KW-0812">Transmembrane</keyword>